<keyword evidence="1" id="KW-0732">Signal</keyword>
<protein>
    <recommendedName>
        <fullName evidence="4">Transglutaminase-like domain-containing protein</fullName>
    </recommendedName>
</protein>
<dbReference type="PATRIC" id="fig|1235786.3.peg.343"/>
<evidence type="ECO:0000313" key="3">
    <source>
        <dbReference type="Proteomes" id="UP000014151"/>
    </source>
</evidence>
<organism evidence="2 3">
    <name type="scientific">Phocaeicola vulgatus dnLKV7</name>
    <dbReference type="NCBI Taxonomy" id="1235786"/>
    <lineage>
        <taxon>Bacteria</taxon>
        <taxon>Pseudomonadati</taxon>
        <taxon>Bacteroidota</taxon>
        <taxon>Bacteroidia</taxon>
        <taxon>Bacteroidales</taxon>
        <taxon>Bacteroidaceae</taxon>
        <taxon>Phocaeicola</taxon>
    </lineage>
</organism>
<dbReference type="HOGENOM" id="CLU_602257_0_0_10"/>
<name>R9HPF7_PHOVU</name>
<dbReference type="Proteomes" id="UP000014151">
    <property type="component" value="Unassembled WGS sequence"/>
</dbReference>
<dbReference type="AlphaFoldDB" id="R9HPF7"/>
<evidence type="ECO:0008006" key="4">
    <source>
        <dbReference type="Google" id="ProtNLM"/>
    </source>
</evidence>
<proteinExistence type="predicted"/>
<sequence>MYYYIRYMKLTNLFSRILTGMCLAVCLTACEKNYYTEVVEEADNEEIPMRDLHVEALSQSWFATRGTDYISPLFTYLAPSISKYYKMGDRFEDMVLAFDNPAAGQEIHVTMKASALNEERTVSMLTTGDERIEMFFPIKWKYEKFSSIKSAMPITMEWEIRMKGNIICQYSKQFNVSPFQEDPYSVYWELDTPDAKDYVAYLKTLDWGEYPIREDGEICYLSFEPFFFGYVSPNNPMVSRLKQEAMSDIADIKDGFFGYQWGNDYVKEQLVAFYWLMNKYGVVYSFEGTLLSTFAEVFNNGQGYCTTLTCAMASLCLSAGISIEFVEIPGHMYLVVLDQEGNPLYPMDCTAIWKLDKTLPFDKQIEMSREYFEYMLELSRAEYEENFPFIEAQSPRYFVFPMTSMGYNKSGIPSIDMPYISGNARGVNENIRVTCRKAVERPAIPIGLKRVYFP</sequence>
<gene>
    <name evidence="2" type="ORF">C800_00324</name>
</gene>
<reference evidence="2 3" key="1">
    <citation type="submission" date="2013-04" db="EMBL/GenBank/DDBJ databases">
        <title>The Genome Sequence of Bacteroides vulgatus dnLKV7.</title>
        <authorList>
            <consortium name="The Broad Institute Genomics Platform"/>
            <consortium name="The Broad Institute Genome Sequencing Center for Infectious Disease"/>
            <person name="Earl A."/>
            <person name="Xavier R."/>
            <person name="Kuhn K."/>
            <person name="Stappenbeck T."/>
            <person name="Walker B."/>
            <person name="Young S."/>
            <person name="Zeng Q."/>
            <person name="Gargeya S."/>
            <person name="Fitzgerald M."/>
            <person name="Haas B."/>
            <person name="Abouelleil A."/>
            <person name="Allen A.W."/>
            <person name="Alvarado L."/>
            <person name="Arachchi H.M."/>
            <person name="Berlin A.M."/>
            <person name="Chapman S.B."/>
            <person name="Gainer-Dewar J."/>
            <person name="Goldberg J."/>
            <person name="Griggs A."/>
            <person name="Gujja S."/>
            <person name="Hansen M."/>
            <person name="Howarth C."/>
            <person name="Imamovic A."/>
            <person name="Ireland A."/>
            <person name="Larimer J."/>
            <person name="McCowan C."/>
            <person name="Murphy C."/>
            <person name="Pearson M."/>
            <person name="Poon T.W."/>
            <person name="Priest M."/>
            <person name="Roberts A."/>
            <person name="Saif S."/>
            <person name="Shea T."/>
            <person name="Sisk P."/>
            <person name="Sykes S."/>
            <person name="Wortman J."/>
            <person name="Nusbaum C."/>
            <person name="Birren B."/>
        </authorList>
    </citation>
    <scope>NUCLEOTIDE SEQUENCE [LARGE SCALE GENOMIC DNA]</scope>
    <source>
        <strain evidence="3">dnLKV7</strain>
    </source>
</reference>
<feature type="chain" id="PRO_5004482851" description="Transglutaminase-like domain-containing protein" evidence="1">
    <location>
        <begin position="25"/>
        <end position="454"/>
    </location>
</feature>
<evidence type="ECO:0000313" key="2">
    <source>
        <dbReference type="EMBL" id="EOS05943.1"/>
    </source>
</evidence>
<evidence type="ECO:0000256" key="1">
    <source>
        <dbReference type="SAM" id="SignalP"/>
    </source>
</evidence>
<comment type="caution">
    <text evidence="2">The sequence shown here is derived from an EMBL/GenBank/DDBJ whole genome shotgun (WGS) entry which is preliminary data.</text>
</comment>
<feature type="signal peptide" evidence="1">
    <location>
        <begin position="1"/>
        <end position="24"/>
    </location>
</feature>
<dbReference type="EMBL" id="ASSN01000003">
    <property type="protein sequence ID" value="EOS05943.1"/>
    <property type="molecule type" value="Genomic_DNA"/>
</dbReference>
<accession>R9HPF7</accession>